<geneLocation type="mitochondrion" evidence="1"/>
<evidence type="ECO:0000313" key="1">
    <source>
        <dbReference type="EMBL" id="AMN87068.1"/>
    </source>
</evidence>
<keyword evidence="1" id="KW-0496">Mitochondrion</keyword>
<organism evidence="1">
    <name type="scientific">Lotharella oceanica</name>
    <dbReference type="NCBI Taxonomy" id="641309"/>
    <lineage>
        <taxon>Eukaryota</taxon>
        <taxon>Sar</taxon>
        <taxon>Rhizaria</taxon>
        <taxon>Cercozoa</taxon>
        <taxon>Chlorarachniophyceae</taxon>
        <taxon>Lotharella</taxon>
    </lineage>
</organism>
<name>A0A140GYP6_9EUKA</name>
<dbReference type="RefSeq" id="YP_009239987.1">
    <property type="nucleotide sequence ID" value="NC_029731.1"/>
</dbReference>
<reference evidence="1" key="1">
    <citation type="journal article" date="2016" name="Sci. Rep.">
        <title>Comparative genomics of mitochondria in chlorarachniophyte algae: endosymbiotic gene transfer and organellar genome dynamics.</title>
        <authorList>
            <person name="Tanifuji G."/>
            <person name="Archibald J.M."/>
            <person name="Hashimoto T."/>
        </authorList>
    </citation>
    <scope>NUCLEOTIDE SEQUENCE</scope>
    <source>
        <strain evidence="1">CCMP622</strain>
    </source>
</reference>
<gene>
    <name evidence="1" type="ORF">AN617_3</name>
</gene>
<dbReference type="AlphaFoldDB" id="A0A140GYP6"/>
<dbReference type="GeneID" id="27074298"/>
<sequence>MADPFCDKDTLDELVSYFEKRVGEEAPVQALPSIKFIGTPRVPEGTSFSELHECMIAGHGEFFSANRFAEVAASDGSVLGTTSHTGDAPQPKNLLCI</sequence>
<accession>A0A140GYP6</accession>
<proteinExistence type="predicted"/>
<protein>
    <submittedName>
        <fullName evidence="1">Uncharacterized protein</fullName>
    </submittedName>
</protein>
<dbReference type="EMBL" id="KT806043">
    <property type="protein sequence ID" value="AMN87068.1"/>
    <property type="molecule type" value="Genomic_DNA"/>
</dbReference>